<comment type="cofactor">
    <cofactor evidence="3">
        <name>Mg(2+)</name>
        <dbReference type="ChEBI" id="CHEBI:18420"/>
    </cofactor>
</comment>
<dbReference type="GO" id="GO:0000155">
    <property type="term" value="F:phosphorelay sensor kinase activity"/>
    <property type="evidence" value="ECO:0007669"/>
    <property type="project" value="InterPro"/>
</dbReference>
<accession>A0A4V5KLN0</accession>
<keyword evidence="17" id="KW-0902">Two-component regulatory system</keyword>
<dbReference type="Pfam" id="PF00512">
    <property type="entry name" value="HisKA"/>
    <property type="match status" value="1"/>
</dbReference>
<evidence type="ECO:0000313" key="26">
    <source>
        <dbReference type="EMBL" id="TJW11216.1"/>
    </source>
</evidence>
<evidence type="ECO:0000256" key="18">
    <source>
        <dbReference type="ARBA" id="ARBA00023016"/>
    </source>
</evidence>
<organism evidence="26 27">
    <name type="scientific">Parvibacter caecicola</name>
    <dbReference type="NCBI Taxonomy" id="747645"/>
    <lineage>
        <taxon>Bacteria</taxon>
        <taxon>Bacillati</taxon>
        <taxon>Actinomycetota</taxon>
        <taxon>Coriobacteriia</taxon>
        <taxon>Coriobacteriales</taxon>
        <taxon>Coriobacteriaceae</taxon>
        <taxon>Parvibacter</taxon>
    </lineage>
</organism>
<keyword evidence="14" id="KW-0460">Magnesium</keyword>
<evidence type="ECO:0000256" key="7">
    <source>
        <dbReference type="ARBA" id="ARBA00022553"/>
    </source>
</evidence>
<dbReference type="PROSITE" id="PS50109">
    <property type="entry name" value="HIS_KIN"/>
    <property type="match status" value="1"/>
</dbReference>
<evidence type="ECO:0000256" key="4">
    <source>
        <dbReference type="ARBA" id="ARBA00004651"/>
    </source>
</evidence>
<evidence type="ECO:0000256" key="2">
    <source>
        <dbReference type="ARBA" id="ARBA00001936"/>
    </source>
</evidence>
<keyword evidence="19" id="KW-0843">Virulence</keyword>
<keyword evidence="13" id="KW-0067">ATP-binding</keyword>
<dbReference type="InterPro" id="IPR050980">
    <property type="entry name" value="2C_sensor_his_kinase"/>
</dbReference>
<evidence type="ECO:0000259" key="25">
    <source>
        <dbReference type="PROSITE" id="PS50885"/>
    </source>
</evidence>
<dbReference type="GO" id="GO:0005524">
    <property type="term" value="F:ATP binding"/>
    <property type="evidence" value="ECO:0007669"/>
    <property type="project" value="UniProtKB-KW"/>
</dbReference>
<keyword evidence="8" id="KW-0808">Transferase</keyword>
<dbReference type="InterPro" id="IPR036890">
    <property type="entry name" value="HATPase_C_sf"/>
</dbReference>
<gene>
    <name evidence="26" type="ORF">E5982_03080</name>
</gene>
<feature type="transmembrane region" description="Helical" evidence="23">
    <location>
        <begin position="12"/>
        <end position="35"/>
    </location>
</feature>
<dbReference type="GO" id="GO:0005886">
    <property type="term" value="C:plasma membrane"/>
    <property type="evidence" value="ECO:0007669"/>
    <property type="project" value="UniProtKB-SubCell"/>
</dbReference>
<dbReference type="Gene3D" id="6.10.340.10">
    <property type="match status" value="1"/>
</dbReference>
<dbReference type="Gene3D" id="1.10.287.130">
    <property type="match status" value="1"/>
</dbReference>
<reference evidence="26 27" key="1">
    <citation type="submission" date="2019-04" db="EMBL/GenBank/DDBJ databases">
        <title>Microbes associate with the intestines of laboratory mice.</title>
        <authorList>
            <person name="Navarre W."/>
            <person name="Wong E."/>
            <person name="Huang K.C."/>
            <person name="Tropini C."/>
            <person name="Ng K."/>
            <person name="Yu B."/>
        </authorList>
    </citation>
    <scope>NUCLEOTIDE SEQUENCE [LARGE SCALE GENOMIC DNA]</scope>
    <source>
        <strain evidence="26 27">NM48_B13</strain>
    </source>
</reference>
<keyword evidence="15" id="KW-0904">Protein phosphatase</keyword>
<evidence type="ECO:0000256" key="17">
    <source>
        <dbReference type="ARBA" id="ARBA00023012"/>
    </source>
</evidence>
<evidence type="ECO:0000256" key="13">
    <source>
        <dbReference type="ARBA" id="ARBA00022840"/>
    </source>
</evidence>
<feature type="transmembrane region" description="Helical" evidence="23">
    <location>
        <begin position="92"/>
        <end position="115"/>
    </location>
</feature>
<dbReference type="SMART" id="SM00387">
    <property type="entry name" value="HATPase_c"/>
    <property type="match status" value="1"/>
</dbReference>
<evidence type="ECO:0000256" key="5">
    <source>
        <dbReference type="ARBA" id="ARBA00012438"/>
    </source>
</evidence>
<keyword evidence="6" id="KW-1003">Cell membrane</keyword>
<sequence>MAKQGERLTKRLAGAALASALAVVVAAALGIAVVANGGEDALRSQVVELNDARQEIAEAAPDGRDGSLQVADQALAGAQDALRDAAESRNDAAAGAVALTAFVSVAALAFMAIYLHRAVARPFTRLEGFAEEVASGNLDAPLAYERSNPFGKFTWAFDHLRKELDRARKDEERAREDHKAALASLSHDLRTPLASLRAYAEALDMGLVSSEEERAEYERAIIRKCDEASSLVEDLFQHALSDMDRIAVACEPVQAAPIVKRCASDSSSLARISCLRVDDARVEADEARLAQAIDNLIGNAIKYARGSAIDIQATAENGLYTIAVRDYGPGIPPEDMPFATERFYRGANASDKPGSGLGLYISSYLAERMGGRLHLVNAHPGLKATIELPLLP</sequence>
<dbReference type="PROSITE" id="PS50885">
    <property type="entry name" value="HAMP"/>
    <property type="match status" value="1"/>
</dbReference>
<dbReference type="AlphaFoldDB" id="A0A4V5KLN0"/>
<keyword evidence="27" id="KW-1185">Reference proteome</keyword>
<dbReference type="SMART" id="SM00388">
    <property type="entry name" value="HisKA"/>
    <property type="match status" value="1"/>
</dbReference>
<keyword evidence="12" id="KW-0378">Hydrolase</keyword>
<evidence type="ECO:0000313" key="27">
    <source>
        <dbReference type="Proteomes" id="UP000309454"/>
    </source>
</evidence>
<dbReference type="EMBL" id="SSTM01000002">
    <property type="protein sequence ID" value="TJW11216.1"/>
    <property type="molecule type" value="Genomic_DNA"/>
</dbReference>
<dbReference type="CDD" id="cd00082">
    <property type="entry name" value="HisKA"/>
    <property type="match status" value="1"/>
</dbReference>
<name>A0A4V5KLN0_9ACTN</name>
<evidence type="ECO:0000256" key="9">
    <source>
        <dbReference type="ARBA" id="ARBA00022692"/>
    </source>
</evidence>
<comment type="cofactor">
    <cofactor evidence="2">
        <name>Mn(2+)</name>
        <dbReference type="ChEBI" id="CHEBI:29035"/>
    </cofactor>
</comment>
<dbReference type="GO" id="GO:0004721">
    <property type="term" value="F:phosphoprotein phosphatase activity"/>
    <property type="evidence" value="ECO:0007669"/>
    <property type="project" value="UniProtKB-KW"/>
</dbReference>
<dbReference type="Gene3D" id="3.30.565.10">
    <property type="entry name" value="Histidine kinase-like ATPase, C-terminal domain"/>
    <property type="match status" value="1"/>
</dbReference>
<dbReference type="PANTHER" id="PTHR44936:SF9">
    <property type="entry name" value="SENSOR PROTEIN CREC"/>
    <property type="match status" value="1"/>
</dbReference>
<keyword evidence="11 26" id="KW-0418">Kinase</keyword>
<keyword evidence="10" id="KW-0547">Nucleotide-binding</keyword>
<dbReference type="RefSeq" id="WP_136845429.1">
    <property type="nucleotide sequence ID" value="NZ_SSTM01000002.1"/>
</dbReference>
<keyword evidence="20" id="KW-0464">Manganese</keyword>
<evidence type="ECO:0000259" key="24">
    <source>
        <dbReference type="PROSITE" id="PS50109"/>
    </source>
</evidence>
<dbReference type="InterPro" id="IPR004358">
    <property type="entry name" value="Sig_transdc_His_kin-like_C"/>
</dbReference>
<dbReference type="PRINTS" id="PR00344">
    <property type="entry name" value="BCTRLSENSOR"/>
</dbReference>
<evidence type="ECO:0000256" key="1">
    <source>
        <dbReference type="ARBA" id="ARBA00000085"/>
    </source>
</evidence>
<dbReference type="InterPro" id="IPR005467">
    <property type="entry name" value="His_kinase_dom"/>
</dbReference>
<keyword evidence="7" id="KW-0597">Phosphoprotein</keyword>
<keyword evidence="9 23" id="KW-0812">Transmembrane</keyword>
<dbReference type="InterPro" id="IPR003594">
    <property type="entry name" value="HATPase_dom"/>
</dbReference>
<evidence type="ECO:0000256" key="21">
    <source>
        <dbReference type="ARBA" id="ARBA00040454"/>
    </source>
</evidence>
<dbReference type="PANTHER" id="PTHR44936">
    <property type="entry name" value="SENSOR PROTEIN CREC"/>
    <property type="match status" value="1"/>
</dbReference>
<keyword evidence="23" id="KW-0472">Membrane</keyword>
<feature type="domain" description="HAMP" evidence="25">
    <location>
        <begin position="117"/>
        <end position="169"/>
    </location>
</feature>
<evidence type="ECO:0000256" key="3">
    <source>
        <dbReference type="ARBA" id="ARBA00001946"/>
    </source>
</evidence>
<proteinExistence type="predicted"/>
<evidence type="ECO:0000256" key="20">
    <source>
        <dbReference type="ARBA" id="ARBA00023211"/>
    </source>
</evidence>
<evidence type="ECO:0000256" key="16">
    <source>
        <dbReference type="ARBA" id="ARBA00022989"/>
    </source>
</evidence>
<dbReference type="Pfam" id="PF02518">
    <property type="entry name" value="HATPase_c"/>
    <property type="match status" value="1"/>
</dbReference>
<dbReference type="InterPro" id="IPR003661">
    <property type="entry name" value="HisK_dim/P_dom"/>
</dbReference>
<keyword evidence="16 23" id="KW-1133">Transmembrane helix</keyword>
<dbReference type="OrthoDB" id="9806130at2"/>
<comment type="subcellular location">
    <subcellularLocation>
        <location evidence="4">Cell membrane</location>
        <topology evidence="4">Multi-pass membrane protein</topology>
    </subcellularLocation>
</comment>
<evidence type="ECO:0000256" key="11">
    <source>
        <dbReference type="ARBA" id="ARBA00022777"/>
    </source>
</evidence>
<feature type="domain" description="Histidine kinase" evidence="24">
    <location>
        <begin position="184"/>
        <end position="392"/>
    </location>
</feature>
<comment type="catalytic activity">
    <reaction evidence="1">
        <text>ATP + protein L-histidine = ADP + protein N-phospho-L-histidine.</text>
        <dbReference type="EC" id="2.7.13.3"/>
    </reaction>
</comment>
<dbReference type="EC" id="2.7.13.3" evidence="5"/>
<comment type="caution">
    <text evidence="26">The sequence shown here is derived from an EMBL/GenBank/DDBJ whole genome shotgun (WGS) entry which is preliminary data.</text>
</comment>
<evidence type="ECO:0000256" key="23">
    <source>
        <dbReference type="SAM" id="Phobius"/>
    </source>
</evidence>
<dbReference type="SUPFAM" id="SSF47384">
    <property type="entry name" value="Homodimeric domain of signal transducing histidine kinase"/>
    <property type="match status" value="1"/>
</dbReference>
<dbReference type="InterPro" id="IPR003660">
    <property type="entry name" value="HAMP_dom"/>
</dbReference>
<dbReference type="Proteomes" id="UP000309454">
    <property type="component" value="Unassembled WGS sequence"/>
</dbReference>
<keyword evidence="18" id="KW-0346">Stress response</keyword>
<evidence type="ECO:0000256" key="19">
    <source>
        <dbReference type="ARBA" id="ARBA00023026"/>
    </source>
</evidence>
<evidence type="ECO:0000256" key="10">
    <source>
        <dbReference type="ARBA" id="ARBA00022741"/>
    </source>
</evidence>
<evidence type="ECO:0000256" key="6">
    <source>
        <dbReference type="ARBA" id="ARBA00022475"/>
    </source>
</evidence>
<dbReference type="InterPro" id="IPR036097">
    <property type="entry name" value="HisK_dim/P_sf"/>
</dbReference>
<dbReference type="CDD" id="cd00075">
    <property type="entry name" value="HATPase"/>
    <property type="match status" value="1"/>
</dbReference>
<evidence type="ECO:0000256" key="8">
    <source>
        <dbReference type="ARBA" id="ARBA00022679"/>
    </source>
</evidence>
<evidence type="ECO:0000256" key="14">
    <source>
        <dbReference type="ARBA" id="ARBA00022842"/>
    </source>
</evidence>
<protein>
    <recommendedName>
        <fullName evidence="21">Signal transduction histidine-protein kinase/phosphatase MprB</fullName>
        <ecNumber evidence="5">2.7.13.3</ecNumber>
    </recommendedName>
    <alternativeName>
        <fullName evidence="22">Mycobacterial persistence regulator B</fullName>
    </alternativeName>
</protein>
<evidence type="ECO:0000256" key="22">
    <source>
        <dbReference type="ARBA" id="ARBA00041776"/>
    </source>
</evidence>
<dbReference type="SUPFAM" id="SSF55874">
    <property type="entry name" value="ATPase domain of HSP90 chaperone/DNA topoisomerase II/histidine kinase"/>
    <property type="match status" value="1"/>
</dbReference>
<evidence type="ECO:0000256" key="12">
    <source>
        <dbReference type="ARBA" id="ARBA00022801"/>
    </source>
</evidence>
<evidence type="ECO:0000256" key="15">
    <source>
        <dbReference type="ARBA" id="ARBA00022912"/>
    </source>
</evidence>
<dbReference type="SUPFAM" id="SSF158472">
    <property type="entry name" value="HAMP domain-like"/>
    <property type="match status" value="1"/>
</dbReference>